<sequence length="71" mass="7876">MAALESDRLDHVTTNWDAATSTLLAHALPVLRVTESFPGGSVTLIWRNEPTPEQQMQANRLIRGVVPTHAW</sequence>
<dbReference type="KEGG" id="sinb:SIDU_13765"/>
<organism evidence="1 2">
    <name type="scientific">Sphingobium indicum (strain DSM 16412 / CCM 7286 / MTCC 6364 / B90A)</name>
    <dbReference type="NCBI Taxonomy" id="861109"/>
    <lineage>
        <taxon>Bacteria</taxon>
        <taxon>Pseudomonadati</taxon>
        <taxon>Pseudomonadota</taxon>
        <taxon>Alphaproteobacteria</taxon>
        <taxon>Sphingomonadales</taxon>
        <taxon>Sphingomonadaceae</taxon>
        <taxon>Sphingobium</taxon>
    </lineage>
</organism>
<name>A0A1L5BRR5_SPHIB</name>
<gene>
    <name evidence="1" type="ORF">SIDU_13765</name>
</gene>
<protein>
    <submittedName>
        <fullName evidence="1">Uncharacterized protein</fullName>
    </submittedName>
</protein>
<dbReference type="RefSeq" id="WP_007686638.1">
    <property type="nucleotide sequence ID" value="NZ_CP013070.1"/>
</dbReference>
<dbReference type="EMBL" id="CP013070">
    <property type="protein sequence ID" value="APL95492.1"/>
    <property type="molecule type" value="Genomic_DNA"/>
</dbReference>
<evidence type="ECO:0000313" key="1">
    <source>
        <dbReference type="EMBL" id="APL95492.1"/>
    </source>
</evidence>
<accession>A0A1L5BRR5</accession>
<proteinExistence type="predicted"/>
<dbReference type="Proteomes" id="UP000004550">
    <property type="component" value="Chromosome"/>
</dbReference>
<reference evidence="1 2" key="1">
    <citation type="journal article" date="2012" name="J. Bacteriol.">
        <title>Genome sequence of Sphingobium indicum B90A, a hexachlorocyclohexane-degrading bacterium.</title>
        <authorList>
            <person name="Anand S."/>
            <person name="Sangwan N."/>
            <person name="Lata P."/>
            <person name="Kaur J."/>
            <person name="Dua A."/>
            <person name="Singh A.K."/>
            <person name="Verma M."/>
            <person name="Kaur J."/>
            <person name="Khurana J.P."/>
            <person name="Khurana P."/>
            <person name="Mathur S."/>
            <person name="Lal R."/>
        </authorList>
    </citation>
    <scope>NUCLEOTIDE SEQUENCE [LARGE SCALE GENOMIC DNA]</scope>
    <source>
        <strain evidence="2">DSM 16412 / CCM 7286 / MTCC 6364 / B90A</strain>
    </source>
</reference>
<evidence type="ECO:0000313" key="2">
    <source>
        <dbReference type="Proteomes" id="UP000004550"/>
    </source>
</evidence>
<dbReference type="AlphaFoldDB" id="A0A1L5BRR5"/>